<name>A0A0H2RJF9_9AGAM</name>
<keyword evidence="1" id="KW-0175">Coiled coil</keyword>
<evidence type="ECO:0000313" key="4">
    <source>
        <dbReference type="Proteomes" id="UP000053477"/>
    </source>
</evidence>
<evidence type="ECO:0000313" key="3">
    <source>
        <dbReference type="EMBL" id="KLO12150.1"/>
    </source>
</evidence>
<keyword evidence="4" id="KW-1185">Reference proteome</keyword>
<dbReference type="OrthoDB" id="2499658at2759"/>
<dbReference type="EMBL" id="KQ085984">
    <property type="protein sequence ID" value="KLO12150.1"/>
    <property type="molecule type" value="Genomic_DNA"/>
</dbReference>
<dbReference type="InParanoid" id="A0A0H2RJF9"/>
<dbReference type="AlphaFoldDB" id="A0A0H2RJF9"/>
<proteinExistence type="predicted"/>
<organism evidence="3 4">
    <name type="scientific">Schizopora paradoxa</name>
    <dbReference type="NCBI Taxonomy" id="27342"/>
    <lineage>
        <taxon>Eukaryota</taxon>
        <taxon>Fungi</taxon>
        <taxon>Dikarya</taxon>
        <taxon>Basidiomycota</taxon>
        <taxon>Agaricomycotina</taxon>
        <taxon>Agaricomycetes</taxon>
        <taxon>Hymenochaetales</taxon>
        <taxon>Schizoporaceae</taxon>
        <taxon>Schizopora</taxon>
    </lineage>
</organism>
<evidence type="ECO:0000256" key="1">
    <source>
        <dbReference type="SAM" id="Coils"/>
    </source>
</evidence>
<accession>A0A0H2RJF9</accession>
<protein>
    <submittedName>
        <fullName evidence="3">Uncharacterized protein</fullName>
    </submittedName>
</protein>
<sequence>MAGNRRGNPTYWSLNPHTCSSTTHSTATSPDVVGPGRTLGLLFDWLGKGLESFLNKRASQLNLGPEAVARDIRRIRRCEERSYLVRYAAPYAHLTRAQDKKVRKLCKNLLRYTRSKVLSTQLKALDEIVKLSMEDRLVREALSQLNAGHLVPKYKEVELSIAISKAIYSISHMETHEIWTWFLSVIKQPFRYLNHFITPEQFDSLKKSLSDPSSSFIAARYLNEIFHKGMIGDTNIVSGLIEHYYDLTVTSPNLIEWSNINAFGNMPMCMYLFHDEEIWSHRTDITVEFIRNSRHLEDFFERLLAAEVITFRANSPDDVEIGEPFSYIEGEVKGINTIVLPRVETFPLLRQLLKTLTGSDDYLSHLSYIHSRDGQTQKAMKDIFIGNEILVISMYIWSHIETKGPAEAGYRCFFLGKEHHDNPTQIRSSNPHHKFNRFKHAITLLDDYCKVSDQVKLEDRALAIFLKKIISSASRYSKLASCGEIARPLSFSQTDAPYWDLFGSRFQRRHLKSYSNMLWRLRSKGKYFFPDDQIINSRRDCIPEIFQTGCIDRVDATVLSAEMVASFMRSDLNSPFNSTSHYPILASLDDSGVSFYLALVYRPDNEWHMRHFFTSVKDGDTVATWYDEHGRANITSDFTVLVLRHDPTDFPIGRNDYPWQFFRPRTGALDPTGPIYWLQYFPEKDPEFFDIELCKINKVILSQNGESALPKSPWLPSPCRCWRHFDKLGPRISQYDIESDDDSEPDVSPLGSDAKEYYSEANSESPLDEVAGPRMDGQSFPSWNKDSDIRDDIAEDTERIVEAEGGFDAYPIRAEDISIERLQRVIEERDLEIEQKDKEIARLQSMLSSLKCVDIFCSQIFCEEVLMFIL</sequence>
<gene>
    <name evidence="3" type="ORF">SCHPADRAFT_941480</name>
</gene>
<evidence type="ECO:0000256" key="2">
    <source>
        <dbReference type="SAM" id="MobiDB-lite"/>
    </source>
</evidence>
<dbReference type="Proteomes" id="UP000053477">
    <property type="component" value="Unassembled WGS sequence"/>
</dbReference>
<feature type="region of interest" description="Disordered" evidence="2">
    <location>
        <begin position="735"/>
        <end position="788"/>
    </location>
</feature>
<feature type="coiled-coil region" evidence="1">
    <location>
        <begin position="819"/>
        <end position="853"/>
    </location>
</feature>
<reference evidence="3 4" key="1">
    <citation type="submission" date="2015-04" db="EMBL/GenBank/DDBJ databases">
        <title>Complete genome sequence of Schizopora paradoxa KUC8140, a cosmopolitan wood degrader in East Asia.</title>
        <authorList>
            <consortium name="DOE Joint Genome Institute"/>
            <person name="Min B."/>
            <person name="Park H."/>
            <person name="Jang Y."/>
            <person name="Kim J.-J."/>
            <person name="Kim K.H."/>
            <person name="Pangilinan J."/>
            <person name="Lipzen A."/>
            <person name="Riley R."/>
            <person name="Grigoriev I.V."/>
            <person name="Spatafora J.W."/>
            <person name="Choi I.-G."/>
        </authorList>
    </citation>
    <scope>NUCLEOTIDE SEQUENCE [LARGE SCALE GENOMIC DNA]</scope>
    <source>
        <strain evidence="3 4">KUC8140</strain>
    </source>
</reference>